<dbReference type="AlphaFoldDB" id="A0A1G9TBD2"/>
<protein>
    <submittedName>
        <fullName evidence="1">Uncharacterized protein</fullName>
    </submittedName>
</protein>
<dbReference type="EMBL" id="FNHF01000003">
    <property type="protein sequence ID" value="SDM44948.1"/>
    <property type="molecule type" value="Genomic_DNA"/>
</dbReference>
<proteinExistence type="predicted"/>
<dbReference type="Proteomes" id="UP000182347">
    <property type="component" value="Unassembled WGS sequence"/>
</dbReference>
<sequence>MEDLAAVGILAKETRNVGYNSRQLGYNKHKSEEEFGVELGLTAMKYSLLVDTHNISDSVKTKLGTAFDAFIEKQNQKAEDYIINRRNDPFTRDKESYAVEWDKPLVSEIVSSMAGSLEENDFNAAFKQAVKTAMQSYADKARGDQTDSLSRYHPYHNSWISSDYIGDWNRFVERLSKGNELENVKVSDPLSFSTVDLSI</sequence>
<name>A0A1G9TBD2_9BACI</name>
<keyword evidence="2" id="KW-1185">Reference proteome</keyword>
<evidence type="ECO:0000313" key="1">
    <source>
        <dbReference type="EMBL" id="SDM44948.1"/>
    </source>
</evidence>
<dbReference type="RefSeq" id="WP_074599504.1">
    <property type="nucleotide sequence ID" value="NZ_FNHF01000003.1"/>
</dbReference>
<organism evidence="1 2">
    <name type="scientific">Sediminibacillus halophilus</name>
    <dbReference type="NCBI Taxonomy" id="482461"/>
    <lineage>
        <taxon>Bacteria</taxon>
        <taxon>Bacillati</taxon>
        <taxon>Bacillota</taxon>
        <taxon>Bacilli</taxon>
        <taxon>Bacillales</taxon>
        <taxon>Bacillaceae</taxon>
        <taxon>Sediminibacillus</taxon>
    </lineage>
</organism>
<dbReference type="STRING" id="482461.SAMN05216244_2515"/>
<dbReference type="OrthoDB" id="2455498at2"/>
<accession>A0A1G9TBD2</accession>
<reference evidence="2" key="1">
    <citation type="submission" date="2016-10" db="EMBL/GenBank/DDBJ databases">
        <authorList>
            <person name="Varghese N."/>
            <person name="Submissions S."/>
        </authorList>
    </citation>
    <scope>NUCLEOTIDE SEQUENCE [LARGE SCALE GENOMIC DNA]</scope>
    <source>
        <strain evidence="2">CGMCC 1.6199</strain>
    </source>
</reference>
<gene>
    <name evidence="1" type="ORF">SAMN05216244_2515</name>
</gene>
<evidence type="ECO:0000313" key="2">
    <source>
        <dbReference type="Proteomes" id="UP000182347"/>
    </source>
</evidence>